<sequence length="65" mass="7323">MERQVPVSFTYTLAKQEIDEAIARALPQLLQNSSICKDDIIELFGMGPLERDTQTSKRAHSKLCS</sequence>
<proteinExistence type="predicted"/>
<comment type="caution">
    <text evidence="1">The sequence shown here is derived from an EMBL/GenBank/DDBJ whole genome shotgun (WGS) entry which is preliminary data.</text>
</comment>
<evidence type="ECO:0000313" key="2">
    <source>
        <dbReference type="Proteomes" id="UP000218113"/>
    </source>
</evidence>
<dbReference type="AlphaFoldDB" id="A0A2A4T2B2"/>
<reference evidence="2" key="1">
    <citation type="submission" date="2017-08" db="EMBL/GenBank/DDBJ databases">
        <title>A dynamic microbial community with high functional redundancy inhabits the cold, oxic subseafloor aquifer.</title>
        <authorList>
            <person name="Tully B.J."/>
            <person name="Wheat C.G."/>
            <person name="Glazer B.T."/>
            <person name="Huber J.A."/>
        </authorList>
    </citation>
    <scope>NUCLEOTIDE SEQUENCE [LARGE SCALE GENOMIC DNA]</scope>
</reference>
<accession>A0A2A4T2B2</accession>
<dbReference type="EMBL" id="NVSR01000060">
    <property type="protein sequence ID" value="PCI27419.1"/>
    <property type="molecule type" value="Genomic_DNA"/>
</dbReference>
<organism evidence="1 2">
    <name type="scientific">SAR324 cluster bacterium</name>
    <dbReference type="NCBI Taxonomy" id="2024889"/>
    <lineage>
        <taxon>Bacteria</taxon>
        <taxon>Deltaproteobacteria</taxon>
        <taxon>SAR324 cluster</taxon>
    </lineage>
</organism>
<evidence type="ECO:0000313" key="1">
    <source>
        <dbReference type="EMBL" id="PCI27419.1"/>
    </source>
</evidence>
<dbReference type="Proteomes" id="UP000218113">
    <property type="component" value="Unassembled WGS sequence"/>
</dbReference>
<name>A0A2A4T2B2_9DELT</name>
<gene>
    <name evidence="1" type="ORF">COB67_08520</name>
</gene>
<protein>
    <submittedName>
        <fullName evidence="1">Uncharacterized protein</fullName>
    </submittedName>
</protein>